<dbReference type="RefSeq" id="WP_064714483.1">
    <property type="nucleotide sequence ID" value="NZ_JMTM01000017.1"/>
</dbReference>
<dbReference type="AlphaFoldDB" id="A0A199XSZ5"/>
<dbReference type="GO" id="GO:0003977">
    <property type="term" value="F:UDP-N-acetylglucosamine diphosphorylase activity"/>
    <property type="evidence" value="ECO:0007669"/>
    <property type="project" value="UniProtKB-EC"/>
</dbReference>
<sequence>MNYILFDGPARNALLPFTFTRPVADILVGIMTIRQKWELYLGSTTTTLTEEYLSDKFPMVELEGNVMINASFLPNEILAELVSNLEPNQAIFKKDEIIAFYTSDNQEEVNFDTYEIIEYNDDCITIENTWDIFSKNDAAIREDFELITQDRKSQPIPKSVNVIAPENVFIEEGAKLEYVTLNASSGPIYIGKDAEIMEGSIIRGPFALCEKAQVKMGAKVYGATTVGPASRIGGEVKNSVLFANSNKGHDGFLGDSVLGEWCNIGADSNNSNLKNNYEEVRLWSYETEGFAKTGLQFCGLMMGDHSKCGINTMFNTGTVVGVSANIFGSGFPRNFVPSFSWGGASGFTTYLTKKAFETARLVMARRNIVFDEKEAAILEHVFEVTKKYRKE</sequence>
<comment type="caution">
    <text evidence="3">The sequence shown here is derived from an EMBL/GenBank/DDBJ whole genome shotgun (WGS) entry which is preliminary data.</text>
</comment>
<dbReference type="PATRIC" id="fig|29536.5.peg.636"/>
<dbReference type="GO" id="GO:0019134">
    <property type="term" value="F:glucosamine-1-phosphate N-acetyltransferase activity"/>
    <property type="evidence" value="ECO:0007669"/>
    <property type="project" value="UniProtKB-EC"/>
</dbReference>
<accession>A0A199XSZ5</accession>
<dbReference type="OrthoDB" id="9784832at2"/>
<reference evidence="3 4" key="1">
    <citation type="submission" date="2016-06" db="EMBL/GenBank/DDBJ databases">
        <title>Draft genome sequence of Flavobacterium succinicans strain DD5b.</title>
        <authorList>
            <person name="Poehlein A."/>
            <person name="Daniel R."/>
            <person name="Simeonova D.D."/>
        </authorList>
    </citation>
    <scope>NUCLEOTIDE SEQUENCE [LARGE SCALE GENOMIC DNA]</scope>
    <source>
        <strain evidence="3 4">DD5b</strain>
    </source>
</reference>
<dbReference type="EC" id="2.3.1.157" evidence="3"/>
<dbReference type="Proteomes" id="UP000093807">
    <property type="component" value="Unassembled WGS sequence"/>
</dbReference>
<dbReference type="NCBIfam" id="TIGR03991">
    <property type="entry name" value="alt_bact_glmU"/>
    <property type="match status" value="1"/>
</dbReference>
<keyword evidence="1 3" id="KW-0808">Transferase</keyword>
<evidence type="ECO:0000256" key="2">
    <source>
        <dbReference type="ARBA" id="ARBA00023315"/>
    </source>
</evidence>
<dbReference type="InterPro" id="IPR011004">
    <property type="entry name" value="Trimer_LpxA-like_sf"/>
</dbReference>
<evidence type="ECO:0000256" key="1">
    <source>
        <dbReference type="ARBA" id="ARBA00022679"/>
    </source>
</evidence>
<dbReference type="SUPFAM" id="SSF51161">
    <property type="entry name" value="Trimeric LpxA-like enzymes"/>
    <property type="match status" value="1"/>
</dbReference>
<protein>
    <submittedName>
        <fullName evidence="3">Bifunctional protein GlmU</fullName>
        <ecNumber evidence="3">2.3.1.157</ecNumber>
        <ecNumber evidence="3">2.7.7.23</ecNumber>
    </submittedName>
</protein>
<dbReference type="CDD" id="cd05635">
    <property type="entry name" value="LbH_unknown"/>
    <property type="match status" value="1"/>
</dbReference>
<keyword evidence="4" id="KW-1185">Reference proteome</keyword>
<organism evidence="3 4">
    <name type="scientific">Flavobacterium succinicans</name>
    <dbReference type="NCBI Taxonomy" id="29536"/>
    <lineage>
        <taxon>Bacteria</taxon>
        <taxon>Pseudomonadati</taxon>
        <taxon>Bacteroidota</taxon>
        <taxon>Flavobacteriia</taxon>
        <taxon>Flavobacteriales</taxon>
        <taxon>Flavobacteriaceae</taxon>
        <taxon>Flavobacterium</taxon>
    </lineage>
</organism>
<evidence type="ECO:0000313" key="3">
    <source>
        <dbReference type="EMBL" id="OAZ04765.1"/>
    </source>
</evidence>
<name>A0A199XSZ5_9FLAO</name>
<dbReference type="EMBL" id="JMTM01000017">
    <property type="protein sequence ID" value="OAZ04765.1"/>
    <property type="molecule type" value="Genomic_DNA"/>
</dbReference>
<proteinExistence type="predicted"/>
<evidence type="ECO:0000313" key="4">
    <source>
        <dbReference type="Proteomes" id="UP000093807"/>
    </source>
</evidence>
<keyword evidence="2 3" id="KW-0012">Acyltransferase</keyword>
<dbReference type="Pfam" id="PF13562">
    <property type="entry name" value="NTP_transf_4"/>
    <property type="match status" value="1"/>
</dbReference>
<dbReference type="EC" id="2.7.7.23" evidence="3"/>
<dbReference type="PANTHER" id="PTHR43584">
    <property type="entry name" value="NUCLEOTIDYL TRANSFERASE"/>
    <property type="match status" value="1"/>
</dbReference>
<dbReference type="Gene3D" id="2.160.10.10">
    <property type="entry name" value="Hexapeptide repeat proteins"/>
    <property type="match status" value="1"/>
</dbReference>
<dbReference type="InterPro" id="IPR050065">
    <property type="entry name" value="GlmU-like"/>
</dbReference>
<gene>
    <name evidence="3" type="primary">glmU_1</name>
    <name evidence="3" type="ORF">FLB_06130</name>
</gene>
<keyword evidence="3" id="KW-0548">Nucleotidyltransferase</keyword>
<dbReference type="InterPro" id="IPR023917">
    <property type="entry name" value="Bifunctiontional_GlmU_bac-type"/>
</dbReference>